<dbReference type="InterPro" id="IPR002314">
    <property type="entry name" value="aa-tRNA-synt_IIb"/>
</dbReference>
<name>A0ABU1JNC3_9PROT</name>
<protein>
    <recommendedName>
        <fullName evidence="2 10">Threonine--tRNA ligase</fullName>
        <ecNumber evidence="2 10">6.1.1.3</ecNumber>
    </recommendedName>
</protein>
<dbReference type="GO" id="GO:0004829">
    <property type="term" value="F:threonine-tRNA ligase activity"/>
    <property type="evidence" value="ECO:0007669"/>
    <property type="project" value="UniProtKB-EC"/>
</dbReference>
<keyword evidence="5" id="KW-0547">Nucleotide-binding</keyword>
<dbReference type="PRINTS" id="PR01047">
    <property type="entry name" value="TRNASYNTHTHR"/>
</dbReference>
<reference evidence="12 13" key="1">
    <citation type="submission" date="2023-07" db="EMBL/GenBank/DDBJ databases">
        <title>Sorghum-associated microbial communities from plants grown in Nebraska, USA.</title>
        <authorList>
            <person name="Schachtman D."/>
        </authorList>
    </citation>
    <scope>NUCLEOTIDE SEQUENCE [LARGE SCALE GENOMIC DNA]</scope>
    <source>
        <strain evidence="12 13">584</strain>
    </source>
</reference>
<dbReference type="InterPro" id="IPR033728">
    <property type="entry name" value="ThrRS_core"/>
</dbReference>
<dbReference type="PANTHER" id="PTHR11451">
    <property type="entry name" value="THREONINE-TRNA LIGASE"/>
    <property type="match status" value="1"/>
</dbReference>
<dbReference type="Gene3D" id="3.40.50.800">
    <property type="entry name" value="Anticodon-binding domain"/>
    <property type="match status" value="1"/>
</dbReference>
<dbReference type="SUPFAM" id="SSF55681">
    <property type="entry name" value="Class II aaRS and biotin synthetases"/>
    <property type="match status" value="1"/>
</dbReference>
<comment type="caution">
    <text evidence="12">The sequence shown here is derived from an EMBL/GenBank/DDBJ whole genome shotgun (WGS) entry which is preliminary data.</text>
</comment>
<dbReference type="Proteomes" id="UP001262410">
    <property type="component" value="Unassembled WGS sequence"/>
</dbReference>
<keyword evidence="4 12" id="KW-0436">Ligase</keyword>
<keyword evidence="13" id="KW-1185">Reference proteome</keyword>
<dbReference type="InterPro" id="IPR006195">
    <property type="entry name" value="aa-tRNA-synth_II"/>
</dbReference>
<dbReference type="CDD" id="cd00771">
    <property type="entry name" value="ThrRS_core"/>
    <property type="match status" value="1"/>
</dbReference>
<evidence type="ECO:0000256" key="5">
    <source>
        <dbReference type="ARBA" id="ARBA00022741"/>
    </source>
</evidence>
<keyword evidence="3" id="KW-0963">Cytoplasm</keyword>
<dbReference type="Pfam" id="PF03129">
    <property type="entry name" value="HGTP_anticodon"/>
    <property type="match status" value="1"/>
</dbReference>
<dbReference type="SUPFAM" id="SSF52954">
    <property type="entry name" value="Class II aaRS ABD-related"/>
    <property type="match status" value="1"/>
</dbReference>
<dbReference type="NCBIfam" id="TIGR00418">
    <property type="entry name" value="thrS"/>
    <property type="match status" value="1"/>
</dbReference>
<dbReference type="EC" id="6.1.1.3" evidence="2 10"/>
<evidence type="ECO:0000256" key="3">
    <source>
        <dbReference type="ARBA" id="ARBA00022490"/>
    </source>
</evidence>
<dbReference type="Pfam" id="PF00587">
    <property type="entry name" value="tRNA-synt_2b"/>
    <property type="match status" value="1"/>
</dbReference>
<comment type="catalytic activity">
    <reaction evidence="9">
        <text>tRNA(Thr) + L-threonine + ATP = L-threonyl-tRNA(Thr) + AMP + diphosphate + H(+)</text>
        <dbReference type="Rhea" id="RHEA:24624"/>
        <dbReference type="Rhea" id="RHEA-COMP:9670"/>
        <dbReference type="Rhea" id="RHEA-COMP:9704"/>
        <dbReference type="ChEBI" id="CHEBI:15378"/>
        <dbReference type="ChEBI" id="CHEBI:30616"/>
        <dbReference type="ChEBI" id="CHEBI:33019"/>
        <dbReference type="ChEBI" id="CHEBI:57926"/>
        <dbReference type="ChEBI" id="CHEBI:78442"/>
        <dbReference type="ChEBI" id="CHEBI:78534"/>
        <dbReference type="ChEBI" id="CHEBI:456215"/>
        <dbReference type="EC" id="6.1.1.3"/>
    </reaction>
</comment>
<keyword evidence="8" id="KW-0030">Aminoacyl-tRNA synthetase</keyword>
<proteinExistence type="inferred from homology"/>
<dbReference type="Gene3D" id="3.30.930.10">
    <property type="entry name" value="Bira Bifunctional Protein, Domain 2"/>
    <property type="match status" value="1"/>
</dbReference>
<evidence type="ECO:0000256" key="6">
    <source>
        <dbReference type="ARBA" id="ARBA00022840"/>
    </source>
</evidence>
<evidence type="ECO:0000256" key="10">
    <source>
        <dbReference type="NCBIfam" id="TIGR00418"/>
    </source>
</evidence>
<comment type="similarity">
    <text evidence="1">Belongs to the class-II aminoacyl-tRNA synthetase family.</text>
</comment>
<dbReference type="PROSITE" id="PS50862">
    <property type="entry name" value="AA_TRNA_LIGASE_II"/>
    <property type="match status" value="1"/>
</dbReference>
<sequence>MDDIDHRSLGNRLDLFHQQEDGPGMVFWHPRGWALYRVVEDYMRRRMARAGYREVRTPQMMARSLWNRSGHWEKFGAQMFALADEGRLMALKPMSCPGHIQIFNKRLRSHRELPIRYFEFGAVHRNEPSGALQGLMRARAFVQDDAHVFCLDHQIEAEVARFCGLLRQIYADFGFDGFDVALATRPAQRAGSDAVWDRAEAALAGAARQAGFDFETLPGEGAFYGPKLEFHLRDRLGRRWQCGTIQLDFVMPERLDAAYVTEQNGRAVPVMLHHAVLGSLERFIGILLEHHEGRLPLWLAPEQLVVASIGAAEVAPACHVAEAFEAAGLRVALDARPERLSRKILDAHGDGVPVLAAIGAREARDNTVALRFRDGRQEALPLAGAIARLRAEAVSPAEPPALAA</sequence>
<dbReference type="PANTHER" id="PTHR11451:SF44">
    <property type="entry name" value="THREONINE--TRNA LIGASE, CHLOROPLASTIC_MITOCHONDRIAL 2"/>
    <property type="match status" value="1"/>
</dbReference>
<dbReference type="InterPro" id="IPR004154">
    <property type="entry name" value="Anticodon-bd"/>
</dbReference>
<accession>A0ABU1JNC3</accession>
<evidence type="ECO:0000256" key="2">
    <source>
        <dbReference type="ARBA" id="ARBA00013163"/>
    </source>
</evidence>
<keyword evidence="6" id="KW-0067">ATP-binding</keyword>
<keyword evidence="7" id="KW-0648">Protein biosynthesis</keyword>
<evidence type="ECO:0000256" key="8">
    <source>
        <dbReference type="ARBA" id="ARBA00023146"/>
    </source>
</evidence>
<dbReference type="InterPro" id="IPR045864">
    <property type="entry name" value="aa-tRNA-synth_II/BPL/LPL"/>
</dbReference>
<evidence type="ECO:0000259" key="11">
    <source>
        <dbReference type="PROSITE" id="PS50862"/>
    </source>
</evidence>
<organism evidence="12 13">
    <name type="scientific">Inquilinus ginsengisoli</name>
    <dbReference type="NCBI Taxonomy" id="363840"/>
    <lineage>
        <taxon>Bacteria</taxon>
        <taxon>Pseudomonadati</taxon>
        <taxon>Pseudomonadota</taxon>
        <taxon>Alphaproteobacteria</taxon>
        <taxon>Rhodospirillales</taxon>
        <taxon>Rhodospirillaceae</taxon>
        <taxon>Inquilinus</taxon>
    </lineage>
</organism>
<dbReference type="InterPro" id="IPR036621">
    <property type="entry name" value="Anticodon-bd_dom_sf"/>
</dbReference>
<dbReference type="RefSeq" id="WP_309794563.1">
    <property type="nucleotide sequence ID" value="NZ_JAVDPW010000004.1"/>
</dbReference>
<evidence type="ECO:0000256" key="4">
    <source>
        <dbReference type="ARBA" id="ARBA00022598"/>
    </source>
</evidence>
<gene>
    <name evidence="12" type="ORF">E9232_002632</name>
</gene>
<dbReference type="InterPro" id="IPR002320">
    <property type="entry name" value="Thr-tRNA-ligase_IIa"/>
</dbReference>
<dbReference type="EMBL" id="JAVDPW010000004">
    <property type="protein sequence ID" value="MDR6290111.1"/>
    <property type="molecule type" value="Genomic_DNA"/>
</dbReference>
<evidence type="ECO:0000256" key="9">
    <source>
        <dbReference type="ARBA" id="ARBA00049515"/>
    </source>
</evidence>
<evidence type="ECO:0000313" key="13">
    <source>
        <dbReference type="Proteomes" id="UP001262410"/>
    </source>
</evidence>
<evidence type="ECO:0000256" key="7">
    <source>
        <dbReference type="ARBA" id="ARBA00022917"/>
    </source>
</evidence>
<feature type="domain" description="Aminoacyl-transfer RNA synthetases class-II family profile" evidence="11">
    <location>
        <begin position="5"/>
        <end position="296"/>
    </location>
</feature>
<evidence type="ECO:0000313" key="12">
    <source>
        <dbReference type="EMBL" id="MDR6290111.1"/>
    </source>
</evidence>
<evidence type="ECO:0000256" key="1">
    <source>
        <dbReference type="ARBA" id="ARBA00008226"/>
    </source>
</evidence>